<dbReference type="Proteomes" id="UP000607559">
    <property type="component" value="Unassembled WGS sequence"/>
</dbReference>
<accession>A0A8J2XU88</accession>
<organism evidence="2 3">
    <name type="scientific">Puia dinghuensis</name>
    <dbReference type="NCBI Taxonomy" id="1792502"/>
    <lineage>
        <taxon>Bacteria</taxon>
        <taxon>Pseudomonadati</taxon>
        <taxon>Bacteroidota</taxon>
        <taxon>Chitinophagia</taxon>
        <taxon>Chitinophagales</taxon>
        <taxon>Chitinophagaceae</taxon>
        <taxon>Puia</taxon>
    </lineage>
</organism>
<dbReference type="RefSeq" id="WP_188937809.1">
    <property type="nucleotide sequence ID" value="NZ_BMJC01000007.1"/>
</dbReference>
<gene>
    <name evidence="2" type="ORF">GCM10011511_54710</name>
</gene>
<reference evidence="2" key="2">
    <citation type="submission" date="2020-09" db="EMBL/GenBank/DDBJ databases">
        <authorList>
            <person name="Sun Q."/>
            <person name="Zhou Y."/>
        </authorList>
    </citation>
    <scope>NUCLEOTIDE SEQUENCE</scope>
    <source>
        <strain evidence="2">CGMCC 1.15448</strain>
    </source>
</reference>
<evidence type="ECO:0000313" key="2">
    <source>
        <dbReference type="EMBL" id="GGB23877.1"/>
    </source>
</evidence>
<evidence type="ECO:0008006" key="4">
    <source>
        <dbReference type="Google" id="ProtNLM"/>
    </source>
</evidence>
<protein>
    <recommendedName>
        <fullName evidence="4">Conjugal transfer protein</fullName>
    </recommendedName>
</protein>
<keyword evidence="3" id="KW-1185">Reference proteome</keyword>
<sequence length="114" mass="12611">MNRLLLISALCGGLALPGHAQSIRTWIEELAALQTLEHTIQQGYQTVSSGLQTIDAIRRGEYGLHSTYFSSLDRVKPVVTGDPRVQALRSRLTALIAQLQAALDYWKRQPIVSP</sequence>
<proteinExistence type="predicted"/>
<evidence type="ECO:0000256" key="1">
    <source>
        <dbReference type="SAM" id="SignalP"/>
    </source>
</evidence>
<feature type="chain" id="PRO_5035266726" description="Conjugal transfer protein" evidence="1">
    <location>
        <begin position="21"/>
        <end position="114"/>
    </location>
</feature>
<evidence type="ECO:0000313" key="3">
    <source>
        <dbReference type="Proteomes" id="UP000607559"/>
    </source>
</evidence>
<dbReference type="EMBL" id="BMJC01000007">
    <property type="protein sequence ID" value="GGB23877.1"/>
    <property type="molecule type" value="Genomic_DNA"/>
</dbReference>
<keyword evidence="1" id="KW-0732">Signal</keyword>
<reference evidence="2" key="1">
    <citation type="journal article" date="2014" name="Int. J. Syst. Evol. Microbiol.">
        <title>Complete genome sequence of Corynebacterium casei LMG S-19264T (=DSM 44701T), isolated from a smear-ripened cheese.</title>
        <authorList>
            <consortium name="US DOE Joint Genome Institute (JGI-PGF)"/>
            <person name="Walter F."/>
            <person name="Albersmeier A."/>
            <person name="Kalinowski J."/>
            <person name="Ruckert C."/>
        </authorList>
    </citation>
    <scope>NUCLEOTIDE SEQUENCE</scope>
    <source>
        <strain evidence="2">CGMCC 1.15448</strain>
    </source>
</reference>
<comment type="caution">
    <text evidence="2">The sequence shown here is derived from an EMBL/GenBank/DDBJ whole genome shotgun (WGS) entry which is preliminary data.</text>
</comment>
<name>A0A8J2XU88_9BACT</name>
<dbReference type="AlphaFoldDB" id="A0A8J2XU88"/>
<feature type="signal peptide" evidence="1">
    <location>
        <begin position="1"/>
        <end position="20"/>
    </location>
</feature>